<protein>
    <submittedName>
        <fullName evidence="2">Uncharacterized protein</fullName>
    </submittedName>
</protein>
<reference evidence="3" key="1">
    <citation type="submission" date="2017-01" db="EMBL/GenBank/DDBJ databases">
        <authorList>
            <person name="Varghese N."/>
            <person name="Submissions S."/>
        </authorList>
    </citation>
    <scope>NUCLEOTIDE SEQUENCE [LARGE SCALE GENOMIC DNA]</scope>
    <source>
        <strain evidence="3">DSM 18017</strain>
    </source>
</reference>
<dbReference type="Proteomes" id="UP000186744">
    <property type="component" value="Unassembled WGS sequence"/>
</dbReference>
<dbReference type="EMBL" id="FTOL01000014">
    <property type="protein sequence ID" value="SIT25169.1"/>
    <property type="molecule type" value="Genomic_DNA"/>
</dbReference>
<dbReference type="AlphaFoldDB" id="A0A1N7QQX0"/>
<evidence type="ECO:0000313" key="3">
    <source>
        <dbReference type="Proteomes" id="UP000186744"/>
    </source>
</evidence>
<evidence type="ECO:0000256" key="1">
    <source>
        <dbReference type="SAM" id="Phobius"/>
    </source>
</evidence>
<sequence>MNFLQVFIQTSDIVMGIVLIGVLAFIIGGGIATLVTYLMARKTQSKAKSYYRNVFLIAGAMSVIPICIILLYFLSL</sequence>
<feature type="transmembrane region" description="Helical" evidence="1">
    <location>
        <begin position="13"/>
        <end position="38"/>
    </location>
</feature>
<keyword evidence="3" id="KW-1185">Reference proteome</keyword>
<proteinExistence type="predicted"/>
<feature type="transmembrane region" description="Helical" evidence="1">
    <location>
        <begin position="50"/>
        <end position="74"/>
    </location>
</feature>
<dbReference type="RefSeq" id="WP_076554059.1">
    <property type="nucleotide sequence ID" value="NZ_FTOL01000014.1"/>
</dbReference>
<gene>
    <name evidence="2" type="ORF">SAMN05421786_11463</name>
</gene>
<dbReference type="OrthoDB" id="9913279at2"/>
<dbReference type="STRING" id="373668.SAMN05421786_11463"/>
<accession>A0A1N7QQX0</accession>
<keyword evidence="1" id="KW-0812">Transmembrane</keyword>
<organism evidence="2 3">
    <name type="scientific">Chryseobacterium ureilyticum</name>
    <dbReference type="NCBI Taxonomy" id="373668"/>
    <lineage>
        <taxon>Bacteria</taxon>
        <taxon>Pseudomonadati</taxon>
        <taxon>Bacteroidota</taxon>
        <taxon>Flavobacteriia</taxon>
        <taxon>Flavobacteriales</taxon>
        <taxon>Weeksellaceae</taxon>
        <taxon>Chryseobacterium group</taxon>
        <taxon>Chryseobacterium</taxon>
    </lineage>
</organism>
<evidence type="ECO:0000313" key="2">
    <source>
        <dbReference type="EMBL" id="SIT25169.1"/>
    </source>
</evidence>
<keyword evidence="1" id="KW-0472">Membrane</keyword>
<name>A0A1N7QQX0_9FLAO</name>
<keyword evidence="1" id="KW-1133">Transmembrane helix</keyword>